<evidence type="ECO:0000313" key="3">
    <source>
        <dbReference type="Proteomes" id="UP001529510"/>
    </source>
</evidence>
<sequence length="50" mass="5389">ITEPDVSKNAVKVPVHESPSTKNKSNSDASLSKASFTIIILALGLHWPFI</sequence>
<evidence type="ECO:0000256" key="1">
    <source>
        <dbReference type="SAM" id="MobiDB-lite"/>
    </source>
</evidence>
<organism evidence="2 3">
    <name type="scientific">Cirrhinus mrigala</name>
    <name type="common">Mrigala</name>
    <dbReference type="NCBI Taxonomy" id="683832"/>
    <lineage>
        <taxon>Eukaryota</taxon>
        <taxon>Metazoa</taxon>
        <taxon>Chordata</taxon>
        <taxon>Craniata</taxon>
        <taxon>Vertebrata</taxon>
        <taxon>Euteleostomi</taxon>
        <taxon>Actinopterygii</taxon>
        <taxon>Neopterygii</taxon>
        <taxon>Teleostei</taxon>
        <taxon>Ostariophysi</taxon>
        <taxon>Cypriniformes</taxon>
        <taxon>Cyprinidae</taxon>
        <taxon>Labeoninae</taxon>
        <taxon>Labeonini</taxon>
        <taxon>Cirrhinus</taxon>
    </lineage>
</organism>
<dbReference type="AlphaFoldDB" id="A0ABD0RUT5"/>
<reference evidence="2 3" key="1">
    <citation type="submission" date="2024-05" db="EMBL/GenBank/DDBJ databases">
        <title>Genome sequencing and assembly of Indian major carp, Cirrhinus mrigala (Hamilton, 1822).</title>
        <authorList>
            <person name="Mohindra V."/>
            <person name="Chowdhury L.M."/>
            <person name="Lal K."/>
            <person name="Jena J.K."/>
        </authorList>
    </citation>
    <scope>NUCLEOTIDE SEQUENCE [LARGE SCALE GENOMIC DNA]</scope>
    <source>
        <strain evidence="2">CM1030</strain>
        <tissue evidence="2">Blood</tissue>
    </source>
</reference>
<protein>
    <submittedName>
        <fullName evidence="2">Uncharacterized protein</fullName>
    </submittedName>
</protein>
<comment type="caution">
    <text evidence="2">The sequence shown here is derived from an EMBL/GenBank/DDBJ whole genome shotgun (WGS) entry which is preliminary data.</text>
</comment>
<gene>
    <name evidence="2" type="ORF">M9458_004754</name>
</gene>
<name>A0ABD0RUT5_CIRMR</name>
<proteinExistence type="predicted"/>
<feature type="region of interest" description="Disordered" evidence="1">
    <location>
        <begin position="1"/>
        <end position="30"/>
    </location>
</feature>
<evidence type="ECO:0000313" key="2">
    <source>
        <dbReference type="EMBL" id="KAL0201567.1"/>
    </source>
</evidence>
<feature type="non-terminal residue" evidence="2">
    <location>
        <position position="1"/>
    </location>
</feature>
<dbReference type="Proteomes" id="UP001529510">
    <property type="component" value="Unassembled WGS sequence"/>
</dbReference>
<dbReference type="EMBL" id="JAMKFB020000002">
    <property type="protein sequence ID" value="KAL0201567.1"/>
    <property type="molecule type" value="Genomic_DNA"/>
</dbReference>
<keyword evidence="3" id="KW-1185">Reference proteome</keyword>
<feature type="compositionally biased region" description="Polar residues" evidence="1">
    <location>
        <begin position="18"/>
        <end position="30"/>
    </location>
</feature>
<accession>A0ABD0RUT5</accession>